<dbReference type="InterPro" id="IPR036097">
    <property type="entry name" value="HisK_dim/P_sf"/>
</dbReference>
<evidence type="ECO:0000259" key="4">
    <source>
        <dbReference type="SMART" id="SM00065"/>
    </source>
</evidence>
<dbReference type="GO" id="GO:0000155">
    <property type="term" value="F:phosphorelay sensor kinase activity"/>
    <property type="evidence" value="ECO:0007669"/>
    <property type="project" value="InterPro"/>
</dbReference>
<feature type="domain" description="Signal transduction histidine kinase dimerisation/phosphoacceptor" evidence="5">
    <location>
        <begin position="360"/>
        <end position="426"/>
    </location>
</feature>
<keyword evidence="3" id="KW-1133">Transmembrane helix</keyword>
<feature type="domain" description="GAF" evidence="4">
    <location>
        <begin position="34"/>
        <end position="181"/>
    </location>
</feature>
<dbReference type="Gene3D" id="1.10.287.130">
    <property type="match status" value="1"/>
</dbReference>
<dbReference type="AlphaFoldDB" id="A0A9X5E7K0"/>
<evidence type="ECO:0000256" key="3">
    <source>
        <dbReference type="SAM" id="Phobius"/>
    </source>
</evidence>
<dbReference type="Pfam" id="PF01590">
    <property type="entry name" value="GAF"/>
    <property type="match status" value="2"/>
</dbReference>
<evidence type="ECO:0000313" key="6">
    <source>
        <dbReference type="EMBL" id="NHC36790.1"/>
    </source>
</evidence>
<dbReference type="CDD" id="cd00082">
    <property type="entry name" value="HisKA"/>
    <property type="match status" value="1"/>
</dbReference>
<dbReference type="SMART" id="SM00388">
    <property type="entry name" value="HisKA"/>
    <property type="match status" value="1"/>
</dbReference>
<dbReference type="InterPro" id="IPR003018">
    <property type="entry name" value="GAF"/>
</dbReference>
<evidence type="ECO:0000313" key="7">
    <source>
        <dbReference type="Proteomes" id="UP000031532"/>
    </source>
</evidence>
<accession>A0A9X5E7K0</accession>
<keyword evidence="7" id="KW-1185">Reference proteome</keyword>
<protein>
    <recommendedName>
        <fullName evidence="2">histidine kinase</fullName>
        <ecNumber evidence="2">2.7.13.3</ecNumber>
    </recommendedName>
</protein>
<dbReference type="InterPro" id="IPR029016">
    <property type="entry name" value="GAF-like_dom_sf"/>
</dbReference>
<comment type="catalytic activity">
    <reaction evidence="1">
        <text>ATP + protein L-histidine = ADP + protein N-phospho-L-histidine.</text>
        <dbReference type="EC" id="2.7.13.3"/>
    </reaction>
</comment>
<feature type="domain" description="GAF" evidence="4">
    <location>
        <begin position="194"/>
        <end position="341"/>
    </location>
</feature>
<dbReference type="EC" id="2.7.13.3" evidence="2"/>
<feature type="non-terminal residue" evidence="6">
    <location>
        <position position="477"/>
    </location>
</feature>
<organism evidence="6 7">
    <name type="scientific">Scytonema millei VB511283</name>
    <dbReference type="NCBI Taxonomy" id="1245923"/>
    <lineage>
        <taxon>Bacteria</taxon>
        <taxon>Bacillati</taxon>
        <taxon>Cyanobacteriota</taxon>
        <taxon>Cyanophyceae</taxon>
        <taxon>Nostocales</taxon>
        <taxon>Scytonemataceae</taxon>
        <taxon>Scytonema</taxon>
    </lineage>
</organism>
<dbReference type="PANTHER" id="PTHR43102:SF2">
    <property type="entry name" value="GAF DOMAIN-CONTAINING PROTEIN"/>
    <property type="match status" value="1"/>
</dbReference>
<dbReference type="OrthoDB" id="9812358at2"/>
<dbReference type="SMART" id="SM00065">
    <property type="entry name" value="GAF"/>
    <property type="match status" value="2"/>
</dbReference>
<sequence length="477" mass="52961">MKERSPKPTLTTPVPANETERLAALHRYKILDTPPEAAFDRITTLAARLFNVPIALVSLLDESRAWFKSSYGFEGREVKRNDTICSFAVLSDEILVALDTQQDSRFSCNPFVQSDPGVRCYIGAPLITHDGFNLGTLCLLDTQPRESFSLEQQATLNDLAAMVVDELELRLAAHRIAQTDAAMLEITQGVSGVTGEAFFYALVQHFAKALGVDYAYIALLVDRDEETLRTIAVYARGQIVENFEYLLRDTPCKEVIQQQKLCCYPQSVQALFPHAPLLAPLQVESYIAVPFYDSLGTPLGLLGMMDGKRLENIQLAEFLLPVFALRIAAELERQRASEQQAQVLAREQAARQQAETANRIKDEFLAVLSHELRSPLNPILGWAKLLRNGKLDTTRSARALLTIERNAQLQAQLIDDLLDISRILRGKLTLAVAPIELSLVITAALVLQLYLSRGKASSFLKMPVTRSSLMGASPIRP</sequence>
<evidence type="ECO:0000256" key="1">
    <source>
        <dbReference type="ARBA" id="ARBA00000085"/>
    </source>
</evidence>
<dbReference type="InterPro" id="IPR003661">
    <property type="entry name" value="HisK_dim/P_dom"/>
</dbReference>
<dbReference type="Proteomes" id="UP000031532">
    <property type="component" value="Unassembled WGS sequence"/>
</dbReference>
<gene>
    <name evidence="6" type="ORF">QH73_0019460</name>
</gene>
<proteinExistence type="predicted"/>
<evidence type="ECO:0000259" key="5">
    <source>
        <dbReference type="SMART" id="SM00388"/>
    </source>
</evidence>
<name>A0A9X5E7K0_9CYAN</name>
<dbReference type="EMBL" id="JTJC03000006">
    <property type="protein sequence ID" value="NHC36790.1"/>
    <property type="molecule type" value="Genomic_DNA"/>
</dbReference>
<keyword evidence="3" id="KW-0812">Transmembrane</keyword>
<dbReference type="RefSeq" id="WP_132867394.1">
    <property type="nucleotide sequence ID" value="NZ_JTJC03000006.1"/>
</dbReference>
<dbReference type="SUPFAM" id="SSF47384">
    <property type="entry name" value="Homodimeric domain of signal transducing histidine kinase"/>
    <property type="match status" value="1"/>
</dbReference>
<dbReference type="PANTHER" id="PTHR43102">
    <property type="entry name" value="SLR1143 PROTEIN"/>
    <property type="match status" value="1"/>
</dbReference>
<evidence type="ECO:0000256" key="2">
    <source>
        <dbReference type="ARBA" id="ARBA00012438"/>
    </source>
</evidence>
<feature type="transmembrane region" description="Helical" evidence="3">
    <location>
        <begin position="428"/>
        <end position="451"/>
    </location>
</feature>
<dbReference type="Pfam" id="PF00512">
    <property type="entry name" value="HisKA"/>
    <property type="match status" value="1"/>
</dbReference>
<dbReference type="SUPFAM" id="SSF55781">
    <property type="entry name" value="GAF domain-like"/>
    <property type="match status" value="2"/>
</dbReference>
<dbReference type="Gene3D" id="3.30.450.40">
    <property type="match status" value="2"/>
</dbReference>
<comment type="caution">
    <text evidence="6">The sequence shown here is derived from an EMBL/GenBank/DDBJ whole genome shotgun (WGS) entry which is preliminary data.</text>
</comment>
<reference evidence="6 7" key="1">
    <citation type="journal article" date="2015" name="Genome Announc.">
        <title>Draft Genome Sequence of the Terrestrial Cyanobacterium Scytonema millei VB511283, Isolated from Eastern India.</title>
        <authorList>
            <person name="Sen D."/>
            <person name="Chandrababunaidu M.M."/>
            <person name="Singh D."/>
            <person name="Sanghi N."/>
            <person name="Ghorai A."/>
            <person name="Mishra G.P."/>
            <person name="Madduluri M."/>
            <person name="Adhikary S.P."/>
            <person name="Tripathy S."/>
        </authorList>
    </citation>
    <scope>NUCLEOTIDE SEQUENCE [LARGE SCALE GENOMIC DNA]</scope>
    <source>
        <strain evidence="6 7">VB511283</strain>
    </source>
</reference>
<keyword evidence="3" id="KW-0472">Membrane</keyword>